<name>A0A975G4W1_9BACT</name>
<organism evidence="1 2">
    <name type="scientific">Luteolibacter ambystomatis</name>
    <dbReference type="NCBI Taxonomy" id="2824561"/>
    <lineage>
        <taxon>Bacteria</taxon>
        <taxon>Pseudomonadati</taxon>
        <taxon>Verrucomicrobiota</taxon>
        <taxon>Verrucomicrobiia</taxon>
        <taxon>Verrucomicrobiales</taxon>
        <taxon>Verrucomicrobiaceae</taxon>
        <taxon>Luteolibacter</taxon>
    </lineage>
</organism>
<dbReference type="RefSeq" id="WP_211629445.1">
    <property type="nucleotide sequence ID" value="NZ_CP073100.1"/>
</dbReference>
<evidence type="ECO:0000313" key="2">
    <source>
        <dbReference type="Proteomes" id="UP000676169"/>
    </source>
</evidence>
<proteinExistence type="predicted"/>
<dbReference type="KEGG" id="lamb:KBB96_10925"/>
<reference evidence="1" key="1">
    <citation type="submission" date="2021-04" db="EMBL/GenBank/DDBJ databases">
        <title>Luteolibacter sp. 32A isolated from the skin of an Anderson's salamander (Ambystoma andersonii).</title>
        <authorList>
            <person name="Spergser J."/>
            <person name="Busse H.-J."/>
        </authorList>
    </citation>
    <scope>NUCLEOTIDE SEQUENCE</scope>
    <source>
        <strain evidence="1">32A</strain>
    </source>
</reference>
<dbReference type="Proteomes" id="UP000676169">
    <property type="component" value="Chromosome"/>
</dbReference>
<dbReference type="AlphaFoldDB" id="A0A975G4W1"/>
<gene>
    <name evidence="1" type="ORF">KBB96_10925</name>
</gene>
<dbReference type="EMBL" id="CP073100">
    <property type="protein sequence ID" value="QUE49384.1"/>
    <property type="molecule type" value="Genomic_DNA"/>
</dbReference>
<evidence type="ECO:0000313" key="1">
    <source>
        <dbReference type="EMBL" id="QUE49384.1"/>
    </source>
</evidence>
<sequence length="102" mass="11403">MLRYYTGTHLLDVLAGWEHFARRSSAADGFVAPWLPGISYFSLMGHLGLPAAREWFRRHSVCELAVGKVLAFLSGPIPGAFPDECFDDDLEELRDMARAYAV</sequence>
<protein>
    <submittedName>
        <fullName evidence="1">Uncharacterized protein</fullName>
    </submittedName>
</protein>
<keyword evidence="2" id="KW-1185">Reference proteome</keyword>
<accession>A0A975G4W1</accession>